<dbReference type="InterPro" id="IPR050553">
    <property type="entry name" value="Thioredoxin_ResA/DsbE_sf"/>
</dbReference>
<protein>
    <submittedName>
        <fullName evidence="3">Thioredoxin-like protein</fullName>
    </submittedName>
</protein>
<keyword evidence="1" id="KW-0812">Transmembrane</keyword>
<comment type="caution">
    <text evidence="3">The sequence shown here is derived from an EMBL/GenBank/DDBJ whole genome shotgun (WGS) entry which is preliminary data.</text>
</comment>
<evidence type="ECO:0000313" key="3">
    <source>
        <dbReference type="EMBL" id="TDS60154.1"/>
    </source>
</evidence>
<dbReference type="CDD" id="cd02966">
    <property type="entry name" value="TlpA_like_family"/>
    <property type="match status" value="1"/>
</dbReference>
<proteinExistence type="predicted"/>
<reference evidence="3 4" key="1">
    <citation type="submission" date="2019-03" db="EMBL/GenBank/DDBJ databases">
        <title>Genomic Encyclopedia of Archaeal and Bacterial Type Strains, Phase II (KMG-II): from individual species to whole genera.</title>
        <authorList>
            <person name="Goeker M."/>
        </authorList>
    </citation>
    <scope>NUCLEOTIDE SEQUENCE [LARGE SCALE GENOMIC DNA]</scope>
    <source>
        <strain evidence="3 4">DSM 28213</strain>
    </source>
</reference>
<keyword evidence="4" id="KW-1185">Reference proteome</keyword>
<keyword evidence="1" id="KW-0472">Membrane</keyword>
<evidence type="ECO:0000256" key="1">
    <source>
        <dbReference type="SAM" id="Phobius"/>
    </source>
</evidence>
<dbReference type="InterPro" id="IPR013766">
    <property type="entry name" value="Thioredoxin_domain"/>
</dbReference>
<accession>A0A4R7EY40</accession>
<dbReference type="Proteomes" id="UP000295215">
    <property type="component" value="Unassembled WGS sequence"/>
</dbReference>
<feature type="domain" description="Thioredoxin" evidence="2">
    <location>
        <begin position="35"/>
        <end position="200"/>
    </location>
</feature>
<dbReference type="RefSeq" id="WP_133712229.1">
    <property type="nucleotide sequence ID" value="NZ_SOAG01000009.1"/>
</dbReference>
<keyword evidence="1" id="KW-1133">Transmembrane helix</keyword>
<dbReference type="OrthoDB" id="1069091at2"/>
<name>A0A4R7EY40_9FLAO</name>
<evidence type="ECO:0000259" key="2">
    <source>
        <dbReference type="PROSITE" id="PS51352"/>
    </source>
</evidence>
<dbReference type="PANTHER" id="PTHR42852">
    <property type="entry name" value="THIOL:DISULFIDE INTERCHANGE PROTEIN DSBE"/>
    <property type="match status" value="1"/>
</dbReference>
<dbReference type="PANTHER" id="PTHR42852:SF13">
    <property type="entry name" value="PROTEIN DIPZ"/>
    <property type="match status" value="1"/>
</dbReference>
<feature type="transmembrane region" description="Helical" evidence="1">
    <location>
        <begin position="6"/>
        <end position="26"/>
    </location>
</feature>
<gene>
    <name evidence="3" type="ORF">C8P70_10910</name>
</gene>
<dbReference type="Pfam" id="PF08534">
    <property type="entry name" value="Redoxin"/>
    <property type="match status" value="1"/>
</dbReference>
<sequence>MRKVLLFLAGIVVGIFVLGGIAYLYLNTKMVTITMDESTDILPIESSDFETEIKEVTAEDFLQIRKKINKPTMINFWASWCKPCVEEIPYLKRYAQKNNMDLIFISSDKNNEKQKDLMSKQMNRLRMPVSYIIKESSSTVDVQNYMALKKFVKNIGADETKVHGFGFCVMLDENGEIVNEFLGFDISTAFDNYFDDQIKK</sequence>
<dbReference type="SUPFAM" id="SSF52833">
    <property type="entry name" value="Thioredoxin-like"/>
    <property type="match status" value="1"/>
</dbReference>
<organism evidence="3 4">
    <name type="scientific">Myroides indicus</name>
    <dbReference type="NCBI Taxonomy" id="1323422"/>
    <lineage>
        <taxon>Bacteria</taxon>
        <taxon>Pseudomonadati</taxon>
        <taxon>Bacteroidota</taxon>
        <taxon>Flavobacteriia</taxon>
        <taxon>Flavobacteriales</taxon>
        <taxon>Flavobacteriaceae</taxon>
        <taxon>Myroides</taxon>
    </lineage>
</organism>
<dbReference type="GO" id="GO:0016491">
    <property type="term" value="F:oxidoreductase activity"/>
    <property type="evidence" value="ECO:0007669"/>
    <property type="project" value="InterPro"/>
</dbReference>
<dbReference type="Gene3D" id="3.40.30.10">
    <property type="entry name" value="Glutaredoxin"/>
    <property type="match status" value="1"/>
</dbReference>
<dbReference type="EMBL" id="SOAG01000009">
    <property type="protein sequence ID" value="TDS60154.1"/>
    <property type="molecule type" value="Genomic_DNA"/>
</dbReference>
<dbReference type="InterPro" id="IPR013740">
    <property type="entry name" value="Redoxin"/>
</dbReference>
<evidence type="ECO:0000313" key="4">
    <source>
        <dbReference type="Proteomes" id="UP000295215"/>
    </source>
</evidence>
<dbReference type="AlphaFoldDB" id="A0A4R7EY40"/>
<dbReference type="InterPro" id="IPR036249">
    <property type="entry name" value="Thioredoxin-like_sf"/>
</dbReference>
<dbReference type="PROSITE" id="PS51352">
    <property type="entry name" value="THIOREDOXIN_2"/>
    <property type="match status" value="1"/>
</dbReference>